<evidence type="ECO:0000256" key="5">
    <source>
        <dbReference type="ARBA" id="ARBA00023136"/>
    </source>
</evidence>
<keyword evidence="3 7" id="KW-0812">Transmembrane</keyword>
<feature type="transmembrane region" description="Helical" evidence="7">
    <location>
        <begin position="63"/>
        <end position="81"/>
    </location>
</feature>
<dbReference type="PROSITE" id="PS51849">
    <property type="entry name" value="RSGI_N"/>
    <property type="match status" value="1"/>
</dbReference>
<dbReference type="STRING" id="1385511.GCA_000425225_04225"/>
<proteinExistence type="predicted"/>
<keyword evidence="10" id="KW-1185">Reference proteome</keyword>
<sequence>MRQGIVMEKHRRYSIVMTHDGSFQKAKPIPYSMPGDEVEFEPFEEKQWSFAVFPKKLKPNYRLVAMVAAFLIAILPLYSWFDSNRAYAYVNIDMNPSIEMKVNNKMKVIEMIPLNDDASLLVEKITDWKNKSVEKVTVTVIEKGEEIGLISNSKSVMVGVSYKKRMKQDKQITKMIDQYLQTNPLDLTVATFEVPEEIRKQAKKEKKSMNELFAKQYSDHVLKTSGNEQKGNDIDSEEEKAIETFYNQGNNDDKKAPDSNDDKEKDHESNNGQTHPGLNKEKNKKKEEDQKDKGKSKSSTNPAGKEKGWAKNKNKDKNKEDQDDDNHQENDLPPGLNKQKEELEDLLESLPPGIQKKLEQEGYEDIEEILDSLPPGILKKIDQSNLEELRESLRRIDSDLFSDFNQDKAKEDEGENEKDEGEQGKDKRHHDKDSKEEPPGQAKKDNKQDSKRGGKDRGNDKKENGR</sequence>
<name>A0A0A5FXB0_9BACI</name>
<dbReference type="Proteomes" id="UP000030403">
    <property type="component" value="Unassembled WGS sequence"/>
</dbReference>
<evidence type="ECO:0000313" key="9">
    <source>
        <dbReference type="EMBL" id="KGX83410.1"/>
    </source>
</evidence>
<organism evidence="9 10">
    <name type="scientific">Pontibacillus marinus BH030004 = DSM 16465</name>
    <dbReference type="NCBI Taxonomy" id="1385511"/>
    <lineage>
        <taxon>Bacteria</taxon>
        <taxon>Bacillati</taxon>
        <taxon>Bacillota</taxon>
        <taxon>Bacilli</taxon>
        <taxon>Bacillales</taxon>
        <taxon>Bacillaceae</taxon>
        <taxon>Pontibacillus</taxon>
    </lineage>
</organism>
<keyword evidence="5 7" id="KW-0472">Membrane</keyword>
<feature type="compositionally biased region" description="Basic and acidic residues" evidence="6">
    <location>
        <begin position="421"/>
        <end position="466"/>
    </location>
</feature>
<feature type="compositionally biased region" description="Basic and acidic residues" evidence="6">
    <location>
        <begin position="278"/>
        <end position="295"/>
    </location>
</feature>
<keyword evidence="4 7" id="KW-1133">Transmembrane helix</keyword>
<feature type="region of interest" description="Disordered" evidence="6">
    <location>
        <begin position="395"/>
        <end position="466"/>
    </location>
</feature>
<evidence type="ECO:0000256" key="7">
    <source>
        <dbReference type="SAM" id="Phobius"/>
    </source>
</evidence>
<dbReference type="eggNOG" id="ENOG5032YNU">
    <property type="taxonomic scope" value="Bacteria"/>
</dbReference>
<gene>
    <name evidence="9" type="ORF">N783_03760</name>
</gene>
<dbReference type="GO" id="GO:0005886">
    <property type="term" value="C:plasma membrane"/>
    <property type="evidence" value="ECO:0007669"/>
    <property type="project" value="UniProtKB-SubCell"/>
</dbReference>
<reference evidence="9 10" key="1">
    <citation type="submission" date="2013-08" db="EMBL/GenBank/DDBJ databases">
        <authorList>
            <person name="Huang J."/>
            <person name="Wang G."/>
        </authorList>
    </citation>
    <scope>NUCLEOTIDE SEQUENCE [LARGE SCALE GENOMIC DNA]</scope>
    <source>
        <strain evidence="9 10">BH030004</strain>
    </source>
</reference>
<evidence type="ECO:0000256" key="1">
    <source>
        <dbReference type="ARBA" id="ARBA00004162"/>
    </source>
</evidence>
<protein>
    <recommendedName>
        <fullName evidence="8">RsgI N-terminal anti-sigma domain-containing protein</fullName>
    </recommendedName>
</protein>
<comment type="subcellular location">
    <subcellularLocation>
        <location evidence="1">Cell membrane</location>
        <topology evidence="1">Single-pass membrane protein</topology>
    </subcellularLocation>
</comment>
<evidence type="ECO:0000256" key="2">
    <source>
        <dbReference type="ARBA" id="ARBA00022475"/>
    </source>
</evidence>
<evidence type="ECO:0000256" key="3">
    <source>
        <dbReference type="ARBA" id="ARBA00022692"/>
    </source>
</evidence>
<dbReference type="EMBL" id="AVPF01000111">
    <property type="protein sequence ID" value="KGX83410.1"/>
    <property type="molecule type" value="Genomic_DNA"/>
</dbReference>
<comment type="caution">
    <text evidence="9">The sequence shown here is derived from an EMBL/GenBank/DDBJ whole genome shotgun (WGS) entry which is preliminary data.</text>
</comment>
<dbReference type="AlphaFoldDB" id="A0A0A5FXB0"/>
<feature type="compositionally biased region" description="Basic and acidic residues" evidence="6">
    <location>
        <begin position="251"/>
        <end position="269"/>
    </location>
</feature>
<dbReference type="Pfam" id="PF23750">
    <property type="entry name" value="RsgI_M"/>
    <property type="match status" value="1"/>
</dbReference>
<evidence type="ECO:0000259" key="8">
    <source>
        <dbReference type="PROSITE" id="PS51849"/>
    </source>
</evidence>
<keyword evidence="2" id="KW-1003">Cell membrane</keyword>
<dbReference type="OrthoDB" id="9800626at2"/>
<evidence type="ECO:0000256" key="4">
    <source>
        <dbReference type="ARBA" id="ARBA00022989"/>
    </source>
</evidence>
<dbReference type="InterPro" id="IPR055431">
    <property type="entry name" value="RsgI_M"/>
</dbReference>
<dbReference type="RefSeq" id="WP_027447679.1">
    <property type="nucleotide sequence ID" value="NZ_AULJ01000082.1"/>
</dbReference>
<evidence type="ECO:0000256" key="6">
    <source>
        <dbReference type="SAM" id="MobiDB-lite"/>
    </source>
</evidence>
<accession>A0A0A5FXB0</accession>
<feature type="domain" description="RsgI N-terminal anti-sigma" evidence="8">
    <location>
        <begin position="2"/>
        <end position="49"/>
    </location>
</feature>
<dbReference type="Pfam" id="PF12791">
    <property type="entry name" value="RsgI_N"/>
    <property type="match status" value="1"/>
</dbReference>
<feature type="region of interest" description="Disordered" evidence="6">
    <location>
        <begin position="245"/>
        <end position="359"/>
    </location>
</feature>
<evidence type="ECO:0000313" key="10">
    <source>
        <dbReference type="Proteomes" id="UP000030403"/>
    </source>
</evidence>
<dbReference type="InterPro" id="IPR024449">
    <property type="entry name" value="Anti-sigma_RsgI_N"/>
</dbReference>
<feature type="compositionally biased region" description="Basic and acidic residues" evidence="6">
    <location>
        <begin position="304"/>
        <end position="330"/>
    </location>
</feature>